<sequence>MDRRRFLLASAAAAALPAFAQSEPTVATIALHLEKPGAKIPANFIGLSYETEQLSDPAYFAPTNTGLIEQFRALAPHGVLRIGGSTSDVAWWKPTPSSQQPPLPPTVTPQPPSPGAKPFQELAYAVTPQAVVNLRAFLDATGWTCLYGINLATNTPTLAAEQAAFVAKTLGPHLEYFQLGNEPDGFWRRFKVKDQWTADAYFDEWFAAVQAILTRVPHARFGLPDTASQPEWTSRVADRLTALPDHSFVAALSHHHYFTGPPSNPKANPHDMLQPDPTVLATAAVTRAAAEKLNTLYRMTEGNTCYLGGKPGLSDVFASTLWAADYALLLAQLGYAGLNLHGGSGQAVANSLGGHLPGELLMADPHAPHPRPFYTPIAEIDGKYIAEPVFYGLLFAQRFAGATMVPLTFDPGAVNATAYAAKTPDGKLLLAIINKDENRDLRIDLPGGAFTETLRLTAPSLTSNDLRTTTANTRGKAWTIPRASILLLAQQPR</sequence>
<feature type="region of interest" description="Disordered" evidence="1">
    <location>
        <begin position="93"/>
        <end position="115"/>
    </location>
</feature>
<dbReference type="SUPFAM" id="SSF51445">
    <property type="entry name" value="(Trans)glycosidases"/>
    <property type="match status" value="1"/>
</dbReference>
<feature type="compositionally biased region" description="Pro residues" evidence="1">
    <location>
        <begin position="99"/>
        <end position="115"/>
    </location>
</feature>
<dbReference type="InterPro" id="IPR017853">
    <property type="entry name" value="GH"/>
</dbReference>
<feature type="chain" id="PRO_5046046595" evidence="2">
    <location>
        <begin position="21"/>
        <end position="493"/>
    </location>
</feature>
<feature type="signal peptide" evidence="2">
    <location>
        <begin position="1"/>
        <end position="20"/>
    </location>
</feature>
<comment type="caution">
    <text evidence="3">The sequence shown here is derived from an EMBL/GenBank/DDBJ whole genome shotgun (WGS) entry which is preliminary data.</text>
</comment>
<dbReference type="InterPro" id="IPR052974">
    <property type="entry name" value="GH79_Enzymes"/>
</dbReference>
<evidence type="ECO:0000313" key="4">
    <source>
        <dbReference type="Proteomes" id="UP001596391"/>
    </source>
</evidence>
<dbReference type="RefSeq" id="WP_263370239.1">
    <property type="nucleotide sequence ID" value="NZ_JAGSYD010000001.1"/>
</dbReference>
<accession>A0ABW1ZEG5</accession>
<dbReference type="PANTHER" id="PTHR36183:SF2">
    <property type="entry name" value="BETA-GLUCURONIDASE C-TERMINAL DOMAIN-CONTAINING PROTEIN"/>
    <property type="match status" value="1"/>
</dbReference>
<evidence type="ECO:0000313" key="3">
    <source>
        <dbReference type="EMBL" id="MFC6646583.1"/>
    </source>
</evidence>
<keyword evidence="4" id="KW-1185">Reference proteome</keyword>
<protein>
    <submittedName>
        <fullName evidence="3">Uncharacterized protein</fullName>
    </submittedName>
</protein>
<dbReference type="Proteomes" id="UP001596391">
    <property type="component" value="Unassembled WGS sequence"/>
</dbReference>
<reference evidence="4" key="1">
    <citation type="journal article" date="2019" name="Int. J. Syst. Evol. Microbiol.">
        <title>The Global Catalogue of Microorganisms (GCM) 10K type strain sequencing project: providing services to taxonomists for standard genome sequencing and annotation.</title>
        <authorList>
            <consortium name="The Broad Institute Genomics Platform"/>
            <consortium name="The Broad Institute Genome Sequencing Center for Infectious Disease"/>
            <person name="Wu L."/>
            <person name="Ma J."/>
        </authorList>
    </citation>
    <scope>NUCLEOTIDE SEQUENCE [LARGE SCALE GENOMIC DNA]</scope>
    <source>
        <strain evidence="4">CGMCC 1.16026</strain>
    </source>
</reference>
<dbReference type="Gene3D" id="2.60.40.1180">
    <property type="entry name" value="Golgi alpha-mannosidase II"/>
    <property type="match status" value="1"/>
</dbReference>
<organism evidence="3 4">
    <name type="scientific">Granulicella cerasi</name>
    <dbReference type="NCBI Taxonomy" id="741063"/>
    <lineage>
        <taxon>Bacteria</taxon>
        <taxon>Pseudomonadati</taxon>
        <taxon>Acidobacteriota</taxon>
        <taxon>Terriglobia</taxon>
        <taxon>Terriglobales</taxon>
        <taxon>Acidobacteriaceae</taxon>
        <taxon>Granulicella</taxon>
    </lineage>
</organism>
<dbReference type="InterPro" id="IPR013780">
    <property type="entry name" value="Glyco_hydro_b"/>
</dbReference>
<proteinExistence type="predicted"/>
<keyword evidence="2" id="KW-0732">Signal</keyword>
<evidence type="ECO:0000256" key="2">
    <source>
        <dbReference type="SAM" id="SignalP"/>
    </source>
</evidence>
<dbReference type="EMBL" id="JBHSWI010000001">
    <property type="protein sequence ID" value="MFC6646583.1"/>
    <property type="molecule type" value="Genomic_DNA"/>
</dbReference>
<gene>
    <name evidence="3" type="ORF">ACFQBQ_13505</name>
</gene>
<dbReference type="Gene3D" id="3.20.20.80">
    <property type="entry name" value="Glycosidases"/>
    <property type="match status" value="1"/>
</dbReference>
<dbReference type="PANTHER" id="PTHR36183">
    <property type="entry name" value="BETA-GLUCURONIDASE"/>
    <property type="match status" value="1"/>
</dbReference>
<name>A0ABW1ZEG5_9BACT</name>
<evidence type="ECO:0000256" key="1">
    <source>
        <dbReference type="SAM" id="MobiDB-lite"/>
    </source>
</evidence>